<sequence length="77" mass="8621">MEDWRCGNKLHCVEGEKAGIVLDQDGMASGPITAAHQHTSPLKRHLGGKYFADDDDVQHEVLLWMKQQPKEFYAAGI</sequence>
<proteinExistence type="predicted"/>
<dbReference type="OrthoDB" id="6432034at2759"/>
<reference evidence="1 2" key="1">
    <citation type="journal article" date="2019" name="Sci. Rep.">
        <title>Orb-weaving spider Araneus ventricosus genome elucidates the spidroin gene catalogue.</title>
        <authorList>
            <person name="Kono N."/>
            <person name="Nakamura H."/>
            <person name="Ohtoshi R."/>
            <person name="Moran D.A.P."/>
            <person name="Shinohara A."/>
            <person name="Yoshida Y."/>
            <person name="Fujiwara M."/>
            <person name="Mori M."/>
            <person name="Tomita M."/>
            <person name="Arakawa K."/>
        </authorList>
    </citation>
    <scope>NUCLEOTIDE SEQUENCE [LARGE SCALE GENOMIC DNA]</scope>
</reference>
<dbReference type="Proteomes" id="UP000499080">
    <property type="component" value="Unassembled WGS sequence"/>
</dbReference>
<evidence type="ECO:0000313" key="1">
    <source>
        <dbReference type="EMBL" id="GBL99767.1"/>
    </source>
</evidence>
<protein>
    <submittedName>
        <fullName evidence="1">Uncharacterized protein</fullName>
    </submittedName>
</protein>
<accession>A0A4Y2C7N4</accession>
<dbReference type="AlphaFoldDB" id="A0A4Y2C7N4"/>
<gene>
    <name evidence="1" type="ORF">AVEN_234599_1</name>
</gene>
<organism evidence="1 2">
    <name type="scientific">Araneus ventricosus</name>
    <name type="common">Orbweaver spider</name>
    <name type="synonym">Epeira ventricosa</name>
    <dbReference type="NCBI Taxonomy" id="182803"/>
    <lineage>
        <taxon>Eukaryota</taxon>
        <taxon>Metazoa</taxon>
        <taxon>Ecdysozoa</taxon>
        <taxon>Arthropoda</taxon>
        <taxon>Chelicerata</taxon>
        <taxon>Arachnida</taxon>
        <taxon>Araneae</taxon>
        <taxon>Araneomorphae</taxon>
        <taxon>Entelegynae</taxon>
        <taxon>Araneoidea</taxon>
        <taxon>Araneidae</taxon>
        <taxon>Araneus</taxon>
    </lineage>
</organism>
<keyword evidence="2" id="KW-1185">Reference proteome</keyword>
<name>A0A4Y2C7N4_ARAVE</name>
<evidence type="ECO:0000313" key="2">
    <source>
        <dbReference type="Proteomes" id="UP000499080"/>
    </source>
</evidence>
<dbReference type="EMBL" id="BGPR01238029">
    <property type="protein sequence ID" value="GBL99767.1"/>
    <property type="molecule type" value="Genomic_DNA"/>
</dbReference>
<comment type="caution">
    <text evidence="1">The sequence shown here is derived from an EMBL/GenBank/DDBJ whole genome shotgun (WGS) entry which is preliminary data.</text>
</comment>